<proteinExistence type="predicted"/>
<evidence type="ECO:0000313" key="1">
    <source>
        <dbReference type="EMBL" id="GBP54990.1"/>
    </source>
</evidence>
<accession>A0A4C1WVS6</accession>
<reference evidence="1 2" key="1">
    <citation type="journal article" date="2019" name="Commun. Biol.">
        <title>The bagworm genome reveals a unique fibroin gene that provides high tensile strength.</title>
        <authorList>
            <person name="Kono N."/>
            <person name="Nakamura H."/>
            <person name="Ohtoshi R."/>
            <person name="Tomita M."/>
            <person name="Numata K."/>
            <person name="Arakawa K."/>
        </authorList>
    </citation>
    <scope>NUCLEOTIDE SEQUENCE [LARGE SCALE GENOMIC DNA]</scope>
</reference>
<name>A0A4C1WVS6_EUMVA</name>
<evidence type="ECO:0000313" key="2">
    <source>
        <dbReference type="Proteomes" id="UP000299102"/>
    </source>
</evidence>
<organism evidence="1 2">
    <name type="scientific">Eumeta variegata</name>
    <name type="common">Bagworm moth</name>
    <name type="synonym">Eumeta japonica</name>
    <dbReference type="NCBI Taxonomy" id="151549"/>
    <lineage>
        <taxon>Eukaryota</taxon>
        <taxon>Metazoa</taxon>
        <taxon>Ecdysozoa</taxon>
        <taxon>Arthropoda</taxon>
        <taxon>Hexapoda</taxon>
        <taxon>Insecta</taxon>
        <taxon>Pterygota</taxon>
        <taxon>Neoptera</taxon>
        <taxon>Endopterygota</taxon>
        <taxon>Lepidoptera</taxon>
        <taxon>Glossata</taxon>
        <taxon>Ditrysia</taxon>
        <taxon>Tineoidea</taxon>
        <taxon>Psychidae</taxon>
        <taxon>Oiketicinae</taxon>
        <taxon>Eumeta</taxon>
    </lineage>
</organism>
<sequence>MAKRNPYNLVLSVYSFVCHTGPDLPYGFLGFSPGPRGFKGPPAKLNQRFAHGESGPGSGPQKIKYRLATLDKPQSDLLFNPFRIHTAI</sequence>
<dbReference type="Proteomes" id="UP000299102">
    <property type="component" value="Unassembled WGS sequence"/>
</dbReference>
<protein>
    <submittedName>
        <fullName evidence="1">Uncharacterized protein</fullName>
    </submittedName>
</protein>
<dbReference type="EMBL" id="BGZK01000659">
    <property type="protein sequence ID" value="GBP54990.1"/>
    <property type="molecule type" value="Genomic_DNA"/>
</dbReference>
<gene>
    <name evidence="1" type="ORF">EVAR_34464_1</name>
</gene>
<dbReference type="AlphaFoldDB" id="A0A4C1WVS6"/>
<keyword evidence="2" id="KW-1185">Reference proteome</keyword>
<comment type="caution">
    <text evidence="1">The sequence shown here is derived from an EMBL/GenBank/DDBJ whole genome shotgun (WGS) entry which is preliminary data.</text>
</comment>